<protein>
    <recommendedName>
        <fullName evidence="2">Protein-L-isoaspartate O-methyltransferase</fullName>
    </recommendedName>
    <alternativeName>
        <fullName evidence="3">Protein L-isoaspartyl methyltransferase</fullName>
    </alternativeName>
</protein>
<evidence type="ECO:0000256" key="2">
    <source>
        <dbReference type="ARBA" id="ARBA00013346"/>
    </source>
</evidence>
<dbReference type="Pfam" id="PF01135">
    <property type="entry name" value="PCMT"/>
    <property type="match status" value="1"/>
</dbReference>
<gene>
    <name evidence="4" type="ORF">BXY39_2577</name>
</gene>
<dbReference type="EMBL" id="REFR01000012">
    <property type="protein sequence ID" value="RMB04999.1"/>
    <property type="molecule type" value="Genomic_DNA"/>
</dbReference>
<dbReference type="PANTHER" id="PTHR11579:SF18">
    <property type="entry name" value="PROTEIN-L-ISOASPARTATE O-METHYLTRANSFERASE"/>
    <property type="match status" value="1"/>
</dbReference>
<name>A0A3M0CDC5_9PROT</name>
<dbReference type="InterPro" id="IPR029063">
    <property type="entry name" value="SAM-dependent_MTases_sf"/>
</dbReference>
<comment type="similarity">
    <text evidence="1">Belongs to the methyltransferase superfamily. L-isoaspartyl/D-aspartyl protein methyltransferase family.</text>
</comment>
<dbReference type="GO" id="GO:0005737">
    <property type="term" value="C:cytoplasm"/>
    <property type="evidence" value="ECO:0007669"/>
    <property type="project" value="TreeGrafter"/>
</dbReference>
<evidence type="ECO:0000256" key="1">
    <source>
        <dbReference type="ARBA" id="ARBA00005369"/>
    </source>
</evidence>
<dbReference type="FunCoup" id="A0A3M0CDC5">
    <property type="interactions" value="441"/>
</dbReference>
<comment type="caution">
    <text evidence="4">The sequence shown here is derived from an EMBL/GenBank/DDBJ whole genome shotgun (WGS) entry which is preliminary data.</text>
</comment>
<dbReference type="Proteomes" id="UP000271227">
    <property type="component" value="Unassembled WGS sequence"/>
</dbReference>
<evidence type="ECO:0000313" key="4">
    <source>
        <dbReference type="EMBL" id="RMB04999.1"/>
    </source>
</evidence>
<dbReference type="CDD" id="cd02440">
    <property type="entry name" value="AdoMet_MTases"/>
    <property type="match status" value="1"/>
</dbReference>
<accession>A0A3M0CDC5</accession>
<dbReference type="PANTHER" id="PTHR11579">
    <property type="entry name" value="PROTEIN-L-ISOASPARTATE O-METHYLTRANSFERASE"/>
    <property type="match status" value="1"/>
</dbReference>
<proteinExistence type="inferred from homology"/>
<dbReference type="InParanoid" id="A0A3M0CDC5"/>
<dbReference type="GO" id="GO:0004719">
    <property type="term" value="F:protein-L-isoaspartate (D-aspartate) O-methyltransferase activity"/>
    <property type="evidence" value="ECO:0007669"/>
    <property type="project" value="InterPro"/>
</dbReference>
<keyword evidence="5" id="KW-1185">Reference proteome</keyword>
<sequence length="218" mass="23423">MTDFATARTHMIDGQLRPNEVNDERVLDAIRSVPREHFVPKAKRAVAYVDEDLDLGGGRFLMEPMIFAKLIVAADIRAGDLILDIGCASGYSSAVLAHLGDAVVALEEETELAGLAEKKLAELEVMNAAVVTGTLTAGVAKQGPYDVIFIEGAVEQVPLALIRQLKDGGRLVCVHREYGPVARGHLITMEDGVAAPQDLFDANVPVLPGFTKEQGFVF</sequence>
<evidence type="ECO:0000313" key="5">
    <source>
        <dbReference type="Proteomes" id="UP000271227"/>
    </source>
</evidence>
<keyword evidence="4" id="KW-0808">Transferase</keyword>
<organism evidence="4 5">
    <name type="scientific">Eilatimonas milleporae</name>
    <dbReference type="NCBI Taxonomy" id="911205"/>
    <lineage>
        <taxon>Bacteria</taxon>
        <taxon>Pseudomonadati</taxon>
        <taxon>Pseudomonadota</taxon>
        <taxon>Alphaproteobacteria</taxon>
        <taxon>Kordiimonadales</taxon>
        <taxon>Kordiimonadaceae</taxon>
        <taxon>Eilatimonas</taxon>
    </lineage>
</organism>
<dbReference type="RefSeq" id="WP_121939250.1">
    <property type="nucleotide sequence ID" value="NZ_REFR01000012.1"/>
</dbReference>
<reference evidence="4 5" key="1">
    <citation type="submission" date="2018-10" db="EMBL/GenBank/DDBJ databases">
        <title>Genomic Encyclopedia of Archaeal and Bacterial Type Strains, Phase II (KMG-II): from individual species to whole genera.</title>
        <authorList>
            <person name="Goeker M."/>
        </authorList>
    </citation>
    <scope>NUCLEOTIDE SEQUENCE [LARGE SCALE GENOMIC DNA]</scope>
    <source>
        <strain evidence="4 5">DSM 25217</strain>
    </source>
</reference>
<keyword evidence="4" id="KW-0489">Methyltransferase</keyword>
<dbReference type="GO" id="GO:0032259">
    <property type="term" value="P:methylation"/>
    <property type="evidence" value="ECO:0007669"/>
    <property type="project" value="UniProtKB-KW"/>
</dbReference>
<dbReference type="Gene3D" id="3.40.50.150">
    <property type="entry name" value="Vaccinia Virus protein VP39"/>
    <property type="match status" value="1"/>
</dbReference>
<dbReference type="InterPro" id="IPR000682">
    <property type="entry name" value="PCMT"/>
</dbReference>
<dbReference type="AlphaFoldDB" id="A0A3M0CDC5"/>
<dbReference type="SUPFAM" id="SSF53335">
    <property type="entry name" value="S-adenosyl-L-methionine-dependent methyltransferases"/>
    <property type="match status" value="1"/>
</dbReference>
<evidence type="ECO:0000256" key="3">
    <source>
        <dbReference type="ARBA" id="ARBA00030757"/>
    </source>
</evidence>
<dbReference type="OrthoDB" id="9798496at2"/>